<feature type="compositionally biased region" description="Basic and acidic residues" evidence="1">
    <location>
        <begin position="157"/>
        <end position="179"/>
    </location>
</feature>
<dbReference type="EMBL" id="JAWPEI010000004">
    <property type="protein sequence ID" value="KAK4730250.1"/>
    <property type="molecule type" value="Genomic_DNA"/>
</dbReference>
<reference evidence="2 3" key="1">
    <citation type="submission" date="2023-10" db="EMBL/GenBank/DDBJ databases">
        <title>Genome-Wide Identification Analysis in wild type Solanum Pinnatisectum Reveals Some Genes Defensing Phytophthora Infestans.</title>
        <authorList>
            <person name="Sun C."/>
        </authorList>
    </citation>
    <scope>NUCLEOTIDE SEQUENCE [LARGE SCALE GENOMIC DNA]</scope>
    <source>
        <strain evidence="2">LQN</strain>
        <tissue evidence="2">Leaf</tissue>
    </source>
</reference>
<feature type="compositionally biased region" description="Basic and acidic residues" evidence="1">
    <location>
        <begin position="188"/>
        <end position="199"/>
    </location>
</feature>
<feature type="compositionally biased region" description="Polar residues" evidence="1">
    <location>
        <begin position="211"/>
        <end position="224"/>
    </location>
</feature>
<dbReference type="PANTHER" id="PTHR31286">
    <property type="entry name" value="GLYCINE-RICH CELL WALL STRUCTURAL PROTEIN 1.8-LIKE"/>
    <property type="match status" value="1"/>
</dbReference>
<evidence type="ECO:0000313" key="2">
    <source>
        <dbReference type="EMBL" id="KAK4730250.1"/>
    </source>
</evidence>
<organism evidence="2 3">
    <name type="scientific">Solanum pinnatisectum</name>
    <name type="common">tansyleaf nightshade</name>
    <dbReference type="NCBI Taxonomy" id="50273"/>
    <lineage>
        <taxon>Eukaryota</taxon>
        <taxon>Viridiplantae</taxon>
        <taxon>Streptophyta</taxon>
        <taxon>Embryophyta</taxon>
        <taxon>Tracheophyta</taxon>
        <taxon>Spermatophyta</taxon>
        <taxon>Magnoliopsida</taxon>
        <taxon>eudicotyledons</taxon>
        <taxon>Gunneridae</taxon>
        <taxon>Pentapetalae</taxon>
        <taxon>asterids</taxon>
        <taxon>lamiids</taxon>
        <taxon>Solanales</taxon>
        <taxon>Solanaceae</taxon>
        <taxon>Solanoideae</taxon>
        <taxon>Solaneae</taxon>
        <taxon>Solanum</taxon>
    </lineage>
</organism>
<dbReference type="InterPro" id="IPR040256">
    <property type="entry name" value="At4g02000-like"/>
</dbReference>
<feature type="region of interest" description="Disordered" evidence="1">
    <location>
        <begin position="157"/>
        <end position="244"/>
    </location>
</feature>
<evidence type="ECO:0000313" key="3">
    <source>
        <dbReference type="Proteomes" id="UP001311915"/>
    </source>
</evidence>
<gene>
    <name evidence="2" type="ORF">R3W88_023238</name>
</gene>
<dbReference type="PANTHER" id="PTHR31286:SF165">
    <property type="entry name" value="DUF4283 DOMAIN-CONTAINING PROTEIN"/>
    <property type="match status" value="1"/>
</dbReference>
<dbReference type="Proteomes" id="UP001311915">
    <property type="component" value="Unassembled WGS sequence"/>
</dbReference>
<name>A0AAV9M073_9SOLN</name>
<accession>A0AAV9M073</accession>
<sequence>MEDIRDEVEYWSTTVICYVLGSNPPQAVMEGYFNRIWKGMGIDKVAHGHESRGKAVEGGVQIFDRKPIVVKPWKPDIIAGLIGNPIKADATITNKARLAYVRILVEMPLNKENPDGVMFENEIGRIIDQKVEYEWKPVLCSRCKNFGHEWNEYRRQQRDVNADKNRNTEEQGNKGKQVQEEINQVTNEKGEMSNREPFRKATSRSRRIITTPGQLTKLTNNFGSAEQGAGRTKLEEQKGEGEIV</sequence>
<feature type="compositionally biased region" description="Basic and acidic residues" evidence="1">
    <location>
        <begin position="232"/>
        <end position="244"/>
    </location>
</feature>
<evidence type="ECO:0008006" key="4">
    <source>
        <dbReference type="Google" id="ProtNLM"/>
    </source>
</evidence>
<proteinExistence type="predicted"/>
<keyword evidence="3" id="KW-1185">Reference proteome</keyword>
<protein>
    <recommendedName>
        <fullName evidence="4">DUF4283 domain-containing protein</fullName>
    </recommendedName>
</protein>
<dbReference type="AlphaFoldDB" id="A0AAV9M073"/>
<evidence type="ECO:0000256" key="1">
    <source>
        <dbReference type="SAM" id="MobiDB-lite"/>
    </source>
</evidence>
<comment type="caution">
    <text evidence="2">The sequence shown here is derived from an EMBL/GenBank/DDBJ whole genome shotgun (WGS) entry which is preliminary data.</text>
</comment>